<evidence type="ECO:0000256" key="8">
    <source>
        <dbReference type="ARBA" id="ARBA00023157"/>
    </source>
</evidence>
<keyword evidence="5" id="KW-0130">Cell adhesion</keyword>
<dbReference type="GO" id="GO:0007155">
    <property type="term" value="P:cell adhesion"/>
    <property type="evidence" value="ECO:0007669"/>
    <property type="project" value="UniProtKB-KW"/>
</dbReference>
<dbReference type="Gene3D" id="2.60.40.10">
    <property type="entry name" value="Immunoglobulins"/>
    <property type="match status" value="2"/>
</dbReference>
<accession>A0A3P8E277</accession>
<dbReference type="InterPro" id="IPR003599">
    <property type="entry name" value="Ig_sub"/>
</dbReference>
<dbReference type="Pfam" id="PF00078">
    <property type="entry name" value="RVT_1"/>
    <property type="match status" value="1"/>
</dbReference>
<dbReference type="PROSITE" id="PS50835">
    <property type="entry name" value="IG_LIKE"/>
    <property type="match status" value="2"/>
</dbReference>
<evidence type="ECO:0000256" key="6">
    <source>
        <dbReference type="ARBA" id="ARBA00022989"/>
    </source>
</evidence>
<name>A0A3P8E277_HELPZ</name>
<evidence type="ECO:0000313" key="14">
    <source>
        <dbReference type="WBParaSite" id="HPBE_0001661001-mRNA-1"/>
    </source>
</evidence>
<sequence length="585" mass="66564">MSTPQEKEVSEGESASFRCEAVGNPMPSVFWTRTGDEQIIAKGDTITIESVRNWQQGEYICTAVVEGFKHSSMSHFLHIRGTPVITAPTEVTARVGESTEISCRISGRPKPIEIHWTKGGEQLNFSAGRMQVHQIPRSYGVESRLTIKKLRNVDMGTYNCTASNDIGSESRSVELKSRGMTELFGIIARLRCDLPICPVLYTLIKTHKLPQEGISADDPSLFKVRPIISNVGGPTDRIAWFLNLVLVQLLQFIQAHLPNTSKFLETLRRARLEKGYVMESFDVTSLYTNVSNECALEAVLEILNEHHTSVNMHGLTVSQVMELLKECLQCNIFRWAGEYYKQIRGLAMGQRLAPVLAVAFMSKVEGPVLERMPTIYCRYIDDCFVICPTQLEMDTCFDLLNRQSQHIKFTRERPTENWLAFLNVQRYGSVPALNVFVAYAPTSEYDDEDVGALCVELEKFYKEYHTFFKVIIGDFNAKIVPRRSSEELHIGTHSLEWNGKGERLFEFVMSSKTIHGNSQFQKPPSLRWTWESPGGQFHNEIDHIIFNRNYCFTNVSVVPKFYTDRNTASCAQGPVFRVKKRRPLI</sequence>
<evidence type="ECO:0000256" key="9">
    <source>
        <dbReference type="ARBA" id="ARBA00023319"/>
    </source>
</evidence>
<keyword evidence="8" id="KW-1015">Disulfide bond</keyword>
<dbReference type="PANTHER" id="PTHR21301">
    <property type="entry name" value="REVERSE TRANSCRIPTASE"/>
    <property type="match status" value="1"/>
</dbReference>
<dbReference type="EMBL" id="UZAH01029517">
    <property type="protein sequence ID" value="VDP06479.1"/>
    <property type="molecule type" value="Genomic_DNA"/>
</dbReference>
<proteinExistence type="predicted"/>
<comment type="subcellular location">
    <subcellularLocation>
        <location evidence="1">Membrane</location>
        <topology evidence="1">Single-pass membrane protein</topology>
    </subcellularLocation>
</comment>
<feature type="domain" description="Reverse transcriptase" evidence="11">
    <location>
        <begin position="208"/>
        <end position="472"/>
    </location>
</feature>
<keyword evidence="7" id="KW-0472">Membrane</keyword>
<evidence type="ECO:0000256" key="7">
    <source>
        <dbReference type="ARBA" id="ARBA00023136"/>
    </source>
</evidence>
<dbReference type="OrthoDB" id="6413693at2759"/>
<evidence type="ECO:0000313" key="12">
    <source>
        <dbReference type="EMBL" id="VDP06479.1"/>
    </source>
</evidence>
<reference evidence="12 13" key="1">
    <citation type="submission" date="2018-11" db="EMBL/GenBank/DDBJ databases">
        <authorList>
            <consortium name="Pathogen Informatics"/>
        </authorList>
    </citation>
    <scope>NUCLEOTIDE SEQUENCE [LARGE SCALE GENOMIC DNA]</scope>
</reference>
<dbReference type="InterPro" id="IPR013098">
    <property type="entry name" value="Ig_I-set"/>
</dbReference>
<dbReference type="InterPro" id="IPR043502">
    <property type="entry name" value="DNA/RNA_pol_sf"/>
</dbReference>
<dbReference type="InterPro" id="IPR003598">
    <property type="entry name" value="Ig_sub2"/>
</dbReference>
<keyword evidence="6" id="KW-1133">Transmembrane helix</keyword>
<feature type="domain" description="Ig-like" evidence="10">
    <location>
        <begin position="1"/>
        <end position="63"/>
    </location>
</feature>
<evidence type="ECO:0000256" key="2">
    <source>
        <dbReference type="ARBA" id="ARBA00022692"/>
    </source>
</evidence>
<dbReference type="PANTHER" id="PTHR21301:SF10">
    <property type="entry name" value="REVERSE TRANSCRIPTASE DOMAIN-CONTAINING PROTEIN"/>
    <property type="match status" value="1"/>
</dbReference>
<protein>
    <submittedName>
        <fullName evidence="14">Reverse transcriptase domain-containing protein</fullName>
    </submittedName>
</protein>
<dbReference type="SUPFAM" id="SSF48726">
    <property type="entry name" value="Immunoglobulin"/>
    <property type="match status" value="2"/>
</dbReference>
<evidence type="ECO:0000256" key="3">
    <source>
        <dbReference type="ARBA" id="ARBA00022729"/>
    </source>
</evidence>
<dbReference type="InterPro" id="IPR007110">
    <property type="entry name" value="Ig-like_dom"/>
</dbReference>
<dbReference type="SUPFAM" id="SSF56219">
    <property type="entry name" value="DNase I-like"/>
    <property type="match status" value="1"/>
</dbReference>
<evidence type="ECO:0000256" key="1">
    <source>
        <dbReference type="ARBA" id="ARBA00004167"/>
    </source>
</evidence>
<dbReference type="SMART" id="SM00409">
    <property type="entry name" value="IG"/>
    <property type="match status" value="2"/>
</dbReference>
<dbReference type="InterPro" id="IPR036179">
    <property type="entry name" value="Ig-like_dom_sf"/>
</dbReference>
<reference evidence="14" key="2">
    <citation type="submission" date="2019-09" db="UniProtKB">
        <authorList>
            <consortium name="WormBaseParasite"/>
        </authorList>
    </citation>
    <scope>IDENTIFICATION</scope>
</reference>
<keyword evidence="2" id="KW-0812">Transmembrane</keyword>
<dbReference type="SMART" id="SM00408">
    <property type="entry name" value="IGc2"/>
    <property type="match status" value="2"/>
</dbReference>
<dbReference type="WBParaSite" id="HPBE_0001661001-mRNA-1">
    <property type="protein sequence ID" value="HPBE_0001661001-mRNA-1"/>
    <property type="gene ID" value="HPBE_0001661001"/>
</dbReference>
<dbReference type="InterPro" id="IPR036691">
    <property type="entry name" value="Endo/exonu/phosph_ase_sf"/>
</dbReference>
<keyword evidence="4" id="KW-0677">Repeat</keyword>
<dbReference type="GO" id="GO:0016020">
    <property type="term" value="C:membrane"/>
    <property type="evidence" value="ECO:0007669"/>
    <property type="project" value="UniProtKB-SubCell"/>
</dbReference>
<dbReference type="InterPro" id="IPR013783">
    <property type="entry name" value="Ig-like_fold"/>
</dbReference>
<evidence type="ECO:0000259" key="11">
    <source>
        <dbReference type="PROSITE" id="PS50878"/>
    </source>
</evidence>
<dbReference type="Proteomes" id="UP000050761">
    <property type="component" value="Unassembled WGS sequence"/>
</dbReference>
<keyword evidence="13" id="KW-1185">Reference proteome</keyword>
<feature type="domain" description="Ig-like" evidence="10">
    <location>
        <begin position="83"/>
        <end position="176"/>
    </location>
</feature>
<gene>
    <name evidence="12" type="ORF">HPBE_LOCUS16609</name>
</gene>
<dbReference type="PROSITE" id="PS50878">
    <property type="entry name" value="RT_POL"/>
    <property type="match status" value="1"/>
</dbReference>
<dbReference type="Pfam" id="PF07679">
    <property type="entry name" value="I-set"/>
    <property type="match status" value="1"/>
</dbReference>
<keyword evidence="3" id="KW-0732">Signal</keyword>
<dbReference type="FunFam" id="2.60.40.10:FF:000017">
    <property type="entry name" value="Down syndrome cell adhesion molecule b"/>
    <property type="match status" value="1"/>
</dbReference>
<evidence type="ECO:0000256" key="4">
    <source>
        <dbReference type="ARBA" id="ARBA00022737"/>
    </source>
</evidence>
<keyword evidence="9" id="KW-0393">Immunoglobulin domain</keyword>
<evidence type="ECO:0000256" key="5">
    <source>
        <dbReference type="ARBA" id="ARBA00022889"/>
    </source>
</evidence>
<dbReference type="AlphaFoldDB" id="A0A3P8E277"/>
<evidence type="ECO:0000313" key="13">
    <source>
        <dbReference type="Proteomes" id="UP000050761"/>
    </source>
</evidence>
<dbReference type="SUPFAM" id="SSF56672">
    <property type="entry name" value="DNA/RNA polymerases"/>
    <property type="match status" value="1"/>
</dbReference>
<dbReference type="Gene3D" id="3.60.10.10">
    <property type="entry name" value="Endonuclease/exonuclease/phosphatase"/>
    <property type="match status" value="1"/>
</dbReference>
<dbReference type="InterPro" id="IPR000477">
    <property type="entry name" value="RT_dom"/>
</dbReference>
<evidence type="ECO:0000259" key="10">
    <source>
        <dbReference type="PROSITE" id="PS50835"/>
    </source>
</evidence>
<organism evidence="12">
    <name type="scientific">Heligmosomoides polygyrus</name>
    <name type="common">Parasitic roundworm</name>
    <dbReference type="NCBI Taxonomy" id="6339"/>
    <lineage>
        <taxon>Eukaryota</taxon>
        <taxon>Metazoa</taxon>
        <taxon>Ecdysozoa</taxon>
        <taxon>Nematoda</taxon>
        <taxon>Chromadorea</taxon>
        <taxon>Rhabditida</taxon>
        <taxon>Rhabditina</taxon>
        <taxon>Rhabditomorpha</taxon>
        <taxon>Strongyloidea</taxon>
        <taxon>Heligmosomidae</taxon>
        <taxon>Heligmosomoides</taxon>
    </lineage>
</organism>
<dbReference type="Pfam" id="PF13927">
    <property type="entry name" value="Ig_3"/>
    <property type="match status" value="1"/>
</dbReference>